<keyword evidence="3" id="KW-1185">Reference proteome</keyword>
<sequence>MIVKRIKPSKDLKEELLKIEESGIIISGIGSLKRATLRLADEKIVEIEGPLEIISMQGTITADGIHVHIAIANKDGKIIGGHLKGGCKVHTTVEIAILPYNGTLKRSKDEKTGFMELDIGGF</sequence>
<dbReference type="InterPro" id="IPR005175">
    <property type="entry name" value="PPC_dom"/>
</dbReference>
<organism evidence="2 3">
    <name type="scientific">Methanothermobacter tenebrarum</name>
    <dbReference type="NCBI Taxonomy" id="680118"/>
    <lineage>
        <taxon>Archaea</taxon>
        <taxon>Methanobacteriati</taxon>
        <taxon>Methanobacteriota</taxon>
        <taxon>Methanomada group</taxon>
        <taxon>Methanobacteria</taxon>
        <taxon>Methanobacteriales</taxon>
        <taxon>Methanobacteriaceae</taxon>
        <taxon>Methanothermobacter</taxon>
    </lineage>
</organism>
<dbReference type="PANTHER" id="PTHR34988">
    <property type="entry name" value="PROTEIN, PUTATIVE-RELATED"/>
    <property type="match status" value="1"/>
</dbReference>
<name>A0A328PJU5_9EURY</name>
<accession>A0A328PJU5</accession>
<dbReference type="Proteomes" id="UP000249782">
    <property type="component" value="Unassembled WGS sequence"/>
</dbReference>
<gene>
    <name evidence="2" type="ORF">DPC56_02175</name>
</gene>
<protein>
    <submittedName>
        <fullName evidence="2">DUF296 domain-containing protein</fullName>
    </submittedName>
</protein>
<evidence type="ECO:0000313" key="3">
    <source>
        <dbReference type="Proteomes" id="UP000249782"/>
    </source>
</evidence>
<dbReference type="CDD" id="cd11378">
    <property type="entry name" value="DUF296"/>
    <property type="match status" value="1"/>
</dbReference>
<comment type="caution">
    <text evidence="2">The sequence shown here is derived from an EMBL/GenBank/DDBJ whole genome shotgun (WGS) entry which is preliminary data.</text>
</comment>
<dbReference type="Pfam" id="PF03479">
    <property type="entry name" value="PCC"/>
    <property type="match status" value="1"/>
</dbReference>
<dbReference type="PANTHER" id="PTHR34988:SF1">
    <property type="entry name" value="DNA-BINDING PROTEIN"/>
    <property type="match status" value="1"/>
</dbReference>
<feature type="domain" description="PPC" evidence="1">
    <location>
        <begin position="1"/>
        <end position="120"/>
    </location>
</feature>
<dbReference type="EMBL" id="QLOE01000002">
    <property type="protein sequence ID" value="RAO79604.1"/>
    <property type="molecule type" value="Genomic_DNA"/>
</dbReference>
<dbReference type="OrthoDB" id="371648at2157"/>
<dbReference type="RefSeq" id="WP_112093434.1">
    <property type="nucleotide sequence ID" value="NZ_QLOE01000002.1"/>
</dbReference>
<dbReference type="PROSITE" id="PS51742">
    <property type="entry name" value="PPC"/>
    <property type="match status" value="1"/>
</dbReference>
<dbReference type="AlphaFoldDB" id="A0A328PJU5"/>
<reference evidence="2 3" key="1">
    <citation type="submission" date="2018-06" db="EMBL/GenBank/DDBJ databases">
        <title>Draft genome sequence of hyperthermophilic methanogen Methanothermobacter tenebrarum sp. MCM-B 1447.</title>
        <authorList>
            <person name="Pore S.D."/>
            <person name="Dagar S."/>
            <person name="Dhakephalkar P.K."/>
        </authorList>
    </citation>
    <scope>NUCLEOTIDE SEQUENCE [LARGE SCALE GENOMIC DNA]</scope>
    <source>
        <strain evidence="2 3">MCM B 1447</strain>
    </source>
</reference>
<evidence type="ECO:0000259" key="1">
    <source>
        <dbReference type="PROSITE" id="PS51742"/>
    </source>
</evidence>
<evidence type="ECO:0000313" key="2">
    <source>
        <dbReference type="EMBL" id="RAO79604.1"/>
    </source>
</evidence>
<dbReference type="SUPFAM" id="SSF117856">
    <property type="entry name" value="AF0104/ALDC/Ptd012-like"/>
    <property type="match status" value="1"/>
</dbReference>
<proteinExistence type="predicted"/>
<dbReference type="Gene3D" id="3.30.1330.80">
    <property type="entry name" value="Hypothetical protein, similar to alpha- acetolactate decarboxylase, domain 2"/>
    <property type="match status" value="1"/>
</dbReference>